<organism evidence="1 2">
    <name type="scientific">Mycobacterium heidelbergense</name>
    <dbReference type="NCBI Taxonomy" id="53376"/>
    <lineage>
        <taxon>Bacteria</taxon>
        <taxon>Bacillati</taxon>
        <taxon>Actinomycetota</taxon>
        <taxon>Actinomycetes</taxon>
        <taxon>Mycobacteriales</taxon>
        <taxon>Mycobacteriaceae</taxon>
        <taxon>Mycobacterium</taxon>
        <taxon>Mycobacterium simiae complex</taxon>
    </lineage>
</organism>
<comment type="caution">
    <text evidence="1">The sequence shown here is derived from an EMBL/GenBank/DDBJ whole genome shotgun (WGS) entry which is preliminary data.</text>
</comment>
<evidence type="ECO:0000313" key="2">
    <source>
        <dbReference type="Proteomes" id="UP000192566"/>
    </source>
</evidence>
<reference evidence="1 2" key="1">
    <citation type="submission" date="2017-02" db="EMBL/GenBank/DDBJ databases">
        <title>The new phylogeny of genus Mycobacterium.</title>
        <authorList>
            <person name="Tortoli E."/>
            <person name="Trovato A."/>
            <person name="Cirillo D.M."/>
        </authorList>
    </citation>
    <scope>NUCLEOTIDE SEQUENCE [LARGE SCALE GENOMIC DNA]</scope>
    <source>
        <strain evidence="1 2">DSM 44471</strain>
    </source>
</reference>
<dbReference type="SUPFAM" id="SSF53335">
    <property type="entry name" value="S-adenosyl-L-methionine-dependent methyltransferases"/>
    <property type="match status" value="1"/>
</dbReference>
<keyword evidence="2" id="KW-1185">Reference proteome</keyword>
<accession>A0A1X0DP84</accession>
<dbReference type="EMBL" id="MVHR01000013">
    <property type="protein sequence ID" value="ORA73962.1"/>
    <property type="molecule type" value="Genomic_DNA"/>
</dbReference>
<evidence type="ECO:0000313" key="1">
    <source>
        <dbReference type="EMBL" id="ORA73962.1"/>
    </source>
</evidence>
<sequence>MGLCHLNSSVIELRRRPYDDAERNQMIGSSVTASQWLDHIPTGRRKLVVADGKPMYLRRSDVRQLLDRLTLAACTREELGPVAFSTGFG</sequence>
<proteinExistence type="predicted"/>
<name>A0A1X0DP84_MYCHE</name>
<gene>
    <name evidence="1" type="ORF">BST25_11310</name>
</gene>
<dbReference type="Proteomes" id="UP000192566">
    <property type="component" value="Unassembled WGS sequence"/>
</dbReference>
<dbReference type="InterPro" id="IPR029063">
    <property type="entry name" value="SAM-dependent_MTases_sf"/>
</dbReference>
<dbReference type="AlphaFoldDB" id="A0A1X0DP84"/>
<protein>
    <submittedName>
        <fullName evidence="1">Uncharacterized protein</fullName>
    </submittedName>
</protein>